<proteinExistence type="predicted"/>
<evidence type="ECO:0000256" key="1">
    <source>
        <dbReference type="SAM" id="MobiDB-lite"/>
    </source>
</evidence>
<feature type="region of interest" description="Disordered" evidence="1">
    <location>
        <begin position="543"/>
        <end position="589"/>
    </location>
</feature>
<evidence type="ECO:0000313" key="2">
    <source>
        <dbReference type="EMBL" id="KAG7091564.1"/>
    </source>
</evidence>
<organism evidence="2 3">
    <name type="scientific">Marasmius oreades</name>
    <name type="common">fairy-ring Marasmius</name>
    <dbReference type="NCBI Taxonomy" id="181124"/>
    <lineage>
        <taxon>Eukaryota</taxon>
        <taxon>Fungi</taxon>
        <taxon>Dikarya</taxon>
        <taxon>Basidiomycota</taxon>
        <taxon>Agaricomycotina</taxon>
        <taxon>Agaricomycetes</taxon>
        <taxon>Agaricomycetidae</taxon>
        <taxon>Agaricales</taxon>
        <taxon>Marasmiineae</taxon>
        <taxon>Marasmiaceae</taxon>
        <taxon>Marasmius</taxon>
    </lineage>
</organism>
<evidence type="ECO:0000313" key="3">
    <source>
        <dbReference type="Proteomes" id="UP001049176"/>
    </source>
</evidence>
<dbReference type="GeneID" id="66079666"/>
<protein>
    <submittedName>
        <fullName evidence="2">Uncharacterized protein</fullName>
    </submittedName>
</protein>
<dbReference type="OrthoDB" id="3005282at2759"/>
<reference evidence="2" key="1">
    <citation type="journal article" date="2021" name="Genome Biol. Evol.">
        <title>The assembled and annotated genome of the fairy-ring fungus Marasmius oreades.</title>
        <authorList>
            <person name="Hiltunen M."/>
            <person name="Ament-Velasquez S.L."/>
            <person name="Johannesson H."/>
        </authorList>
    </citation>
    <scope>NUCLEOTIDE SEQUENCE</scope>
    <source>
        <strain evidence="2">03SP1</strain>
    </source>
</reference>
<name>A0A9P7UTT7_9AGAR</name>
<sequence length="589" mass="67106">MSSGRFFENASYIKLHGGQSFANANNIINNYNCPTRAELEPASGSSSCRRDDGQWLTLKRGGQRLRWIDMCDMLTLREVSSETLCVSVKLKSTNPFRNRVKNVVKIQKRIQSAEFFPGFGDRRFTVVSLEPENSEGDLEKIQRVLEPLYEAALSRHRVGVTQLFGVGRSTIPTLIYHDEVVNVNTLIRQYSNSLIVRLYLAYRLLHSIYDVLDDEAPKPISLSNEMREWTFNLRTGSFQYDVITRTLSGEDSLVVRYFDQLLPFPRDCNPPLDSNEIIRAFPDILHIVSSFGGRIKAAKCICHDLVIFGIVIDCTTRRILGYFPSVSSPVWSCKHSVGIPNIVANYSNSVPSLVDLAFMKENNIWQMDLRFSLSLPPEDRQQLRTAYLVQSFPFYNNHKDSRHLVCIDEFRVYLTATFTCDLSTCDPPKYLHVPPLSPVWINNMPCVYDPLNTQFFYWSFDRSGKTAIPKDDWAKYGIPELKVHTDIGSCWSERPYTAVQEYLRSKNYDFQSGQRFANDHGYPILVKGNPHIRAEKHLKSKLQKTATLFPDPNSSGKKGKGKEKARGPNSQVDTQAGRVGQPSIVEIPD</sequence>
<dbReference type="Proteomes" id="UP001049176">
    <property type="component" value="Chromosome 6"/>
</dbReference>
<keyword evidence="3" id="KW-1185">Reference proteome</keyword>
<dbReference type="EMBL" id="CM032186">
    <property type="protein sequence ID" value="KAG7091564.1"/>
    <property type="molecule type" value="Genomic_DNA"/>
</dbReference>
<gene>
    <name evidence="2" type="ORF">E1B28_010590</name>
</gene>
<dbReference type="KEGG" id="more:E1B28_010590"/>
<dbReference type="RefSeq" id="XP_043008034.1">
    <property type="nucleotide sequence ID" value="XM_043155563.1"/>
</dbReference>
<dbReference type="AlphaFoldDB" id="A0A9P7UTT7"/>
<comment type="caution">
    <text evidence="2">The sequence shown here is derived from an EMBL/GenBank/DDBJ whole genome shotgun (WGS) entry which is preliminary data.</text>
</comment>
<accession>A0A9P7UTT7</accession>